<reference evidence="3" key="2">
    <citation type="journal article" date="2007" name="Science">
        <title>Draft genome sequence of the sexually transmitted pathogen Trichomonas vaginalis.</title>
        <authorList>
            <person name="Carlton J.M."/>
            <person name="Hirt R.P."/>
            <person name="Silva J.C."/>
            <person name="Delcher A.L."/>
            <person name="Schatz M."/>
            <person name="Zhao Q."/>
            <person name="Wortman J.R."/>
            <person name="Bidwell S.L."/>
            <person name="Alsmark U.C.M."/>
            <person name="Besteiro S."/>
            <person name="Sicheritz-Ponten T."/>
            <person name="Noel C.J."/>
            <person name="Dacks J.B."/>
            <person name="Foster P.G."/>
            <person name="Simillion C."/>
            <person name="Van de Peer Y."/>
            <person name="Miranda-Saavedra D."/>
            <person name="Barton G.J."/>
            <person name="Westrop G.D."/>
            <person name="Mueller S."/>
            <person name="Dessi D."/>
            <person name="Fiori P.L."/>
            <person name="Ren Q."/>
            <person name="Paulsen I."/>
            <person name="Zhang H."/>
            <person name="Bastida-Corcuera F.D."/>
            <person name="Simoes-Barbosa A."/>
            <person name="Brown M.T."/>
            <person name="Hayes R.D."/>
            <person name="Mukherjee M."/>
            <person name="Okumura C.Y."/>
            <person name="Schneider R."/>
            <person name="Smith A.J."/>
            <person name="Vanacova S."/>
            <person name="Villalvazo M."/>
            <person name="Haas B.J."/>
            <person name="Pertea M."/>
            <person name="Feldblyum T.V."/>
            <person name="Utterback T.R."/>
            <person name="Shu C.L."/>
            <person name="Osoegawa K."/>
            <person name="de Jong P.J."/>
            <person name="Hrdy I."/>
            <person name="Horvathova L."/>
            <person name="Zubacova Z."/>
            <person name="Dolezal P."/>
            <person name="Malik S.B."/>
            <person name="Logsdon J.M. Jr."/>
            <person name="Henze K."/>
            <person name="Gupta A."/>
            <person name="Wang C.C."/>
            <person name="Dunne R.L."/>
            <person name="Upcroft J.A."/>
            <person name="Upcroft P."/>
            <person name="White O."/>
            <person name="Salzberg S.L."/>
            <person name="Tang P."/>
            <person name="Chiu C.-H."/>
            <person name="Lee Y.-S."/>
            <person name="Embley T.M."/>
            <person name="Coombs G.H."/>
            <person name="Mottram J.C."/>
            <person name="Tachezy J."/>
            <person name="Fraser-Liggett C.M."/>
            <person name="Johnson P.J."/>
        </authorList>
    </citation>
    <scope>NUCLEOTIDE SEQUENCE [LARGE SCALE GENOMIC DNA]</scope>
    <source>
        <strain evidence="3">G3</strain>
    </source>
</reference>
<dbReference type="VEuPathDB" id="TrichDB:TVAGG3_0154730"/>
<dbReference type="RefSeq" id="XP_001306227.1">
    <property type="nucleotide sequence ID" value="XM_001306226.1"/>
</dbReference>
<protein>
    <recommendedName>
        <fullName evidence="2">Ubiquitin-like domain-containing protein</fullName>
    </recommendedName>
</protein>
<dbReference type="InParanoid" id="A2FP62"/>
<feature type="region of interest" description="Disordered" evidence="1">
    <location>
        <begin position="168"/>
        <end position="196"/>
    </location>
</feature>
<sequence length="196" mass="22858">MDHRLDGQYMLRVQDMPVLEIEDDDTFDGYLDVYLPNKKGDCVSIKYNRRETVEKFRARITSVTGFDTTNYFLVSDNGNIEDGQTLDEYFPPVKNKNMKKKQDYREDYFMIDGNRIVDRSGIVDKVEAKHGGKNTTIVLMKKGKEREEYLKKRDQVIQGRELRMKRGIYMDTPPTSPQKRSKIGNSHLPGFVSTKK</sequence>
<name>A2FP62_TRIV3</name>
<dbReference type="SMR" id="A2FP62"/>
<organism evidence="3 4">
    <name type="scientific">Trichomonas vaginalis (strain ATCC PRA-98 / G3)</name>
    <dbReference type="NCBI Taxonomy" id="412133"/>
    <lineage>
        <taxon>Eukaryota</taxon>
        <taxon>Metamonada</taxon>
        <taxon>Parabasalia</taxon>
        <taxon>Trichomonadida</taxon>
        <taxon>Trichomonadidae</taxon>
        <taxon>Trichomonas</taxon>
    </lineage>
</organism>
<dbReference type="EMBL" id="DS113920">
    <property type="protein sequence ID" value="EAX93297.1"/>
    <property type="molecule type" value="Genomic_DNA"/>
</dbReference>
<reference evidence="3" key="1">
    <citation type="submission" date="2006-10" db="EMBL/GenBank/DDBJ databases">
        <authorList>
            <person name="Amadeo P."/>
            <person name="Zhao Q."/>
            <person name="Wortman J."/>
            <person name="Fraser-Liggett C."/>
            <person name="Carlton J."/>
        </authorList>
    </citation>
    <scope>NUCLEOTIDE SEQUENCE</scope>
    <source>
        <strain evidence="3">G3</strain>
    </source>
</reference>
<dbReference type="Gene3D" id="3.10.20.90">
    <property type="entry name" value="Phosphatidylinositol 3-kinase Catalytic Subunit, Chain A, domain 1"/>
    <property type="match status" value="1"/>
</dbReference>
<feature type="domain" description="Ubiquitin-like" evidence="2">
    <location>
        <begin position="31"/>
        <end position="89"/>
    </location>
</feature>
<accession>A2FP62</accession>
<dbReference type="InterPro" id="IPR029071">
    <property type="entry name" value="Ubiquitin-like_domsf"/>
</dbReference>
<evidence type="ECO:0000256" key="1">
    <source>
        <dbReference type="SAM" id="MobiDB-lite"/>
    </source>
</evidence>
<dbReference type="AlphaFoldDB" id="A2FP62"/>
<dbReference type="VEuPathDB" id="TrichDB:TVAG_277020"/>
<dbReference type="InterPro" id="IPR000626">
    <property type="entry name" value="Ubiquitin-like_dom"/>
</dbReference>
<evidence type="ECO:0000313" key="4">
    <source>
        <dbReference type="Proteomes" id="UP000001542"/>
    </source>
</evidence>
<evidence type="ECO:0000259" key="2">
    <source>
        <dbReference type="PROSITE" id="PS50053"/>
    </source>
</evidence>
<keyword evidence="4" id="KW-1185">Reference proteome</keyword>
<proteinExistence type="predicted"/>
<gene>
    <name evidence="3" type="ORF">TVAG_277020</name>
</gene>
<evidence type="ECO:0000313" key="3">
    <source>
        <dbReference type="EMBL" id="EAX93297.1"/>
    </source>
</evidence>
<dbReference type="Proteomes" id="UP000001542">
    <property type="component" value="Unassembled WGS sequence"/>
</dbReference>
<dbReference type="PROSITE" id="PS50053">
    <property type="entry name" value="UBIQUITIN_2"/>
    <property type="match status" value="1"/>
</dbReference>
<dbReference type="SUPFAM" id="SSF54236">
    <property type="entry name" value="Ubiquitin-like"/>
    <property type="match status" value="1"/>
</dbReference>
<dbReference type="KEGG" id="tva:4751015"/>